<organism evidence="2 3">
    <name type="scientific">Planococcus halotolerans</name>
    <dbReference type="NCBI Taxonomy" id="2233542"/>
    <lineage>
        <taxon>Bacteria</taxon>
        <taxon>Bacillati</taxon>
        <taxon>Bacillota</taxon>
        <taxon>Bacilli</taxon>
        <taxon>Bacillales</taxon>
        <taxon>Caryophanaceae</taxon>
        <taxon>Planococcus</taxon>
    </lineage>
</organism>
<gene>
    <name evidence="2" type="ORF">DP120_00220</name>
</gene>
<accession>A0A365L5R5</accession>
<dbReference type="Proteomes" id="UP000251002">
    <property type="component" value="Unassembled WGS sequence"/>
</dbReference>
<feature type="domain" description="NERD" evidence="1">
    <location>
        <begin position="44"/>
        <end position="161"/>
    </location>
</feature>
<comment type="caution">
    <text evidence="2">The sequence shown here is derived from an EMBL/GenBank/DDBJ whole genome shotgun (WGS) entry which is preliminary data.</text>
</comment>
<sequence length="325" mass="37276">MAAIIIKYRKKPAKIAGYEALLKRLPAYHPKKEQVEDLLKSTNAGFGGEERLDQLMKYFNPDYPYLIIQDYSISANIELQADTILLTQSCVILLEVKNISGRLRFTINPSTLHQTTASGVERGLKSPQVQMEMAKWKFEKLLKSLNISLPVHVFLVIAYPNQIVEDSPPGSVIWSADEVMIRLQNFKLPPKILSIDELHRFGQQLLSLYSEFDPFPLAPKNNIHPSEINIGVFCPECKSSKMNKVKRTWMCEKCGLTNPEAHHQAIHEWFMLIKPSITVAECKNFLALEYVSTARRILNNPLYKKVADNKTKKYYLDMQVDIHEK</sequence>
<name>A0A365L5R5_9BACL</name>
<reference evidence="2 3" key="1">
    <citation type="submission" date="2018-06" db="EMBL/GenBank/DDBJ databases">
        <title>The draft genome sequences of strains SCU63 and S1.</title>
        <authorList>
            <person name="Gan L."/>
        </authorList>
    </citation>
    <scope>NUCLEOTIDE SEQUENCE [LARGE SCALE GENOMIC DNA]</scope>
    <source>
        <strain evidence="2 3">SCU63</strain>
    </source>
</reference>
<keyword evidence="3" id="KW-1185">Reference proteome</keyword>
<dbReference type="PROSITE" id="PS50965">
    <property type="entry name" value="NERD"/>
    <property type="match status" value="1"/>
</dbReference>
<dbReference type="Pfam" id="PF08378">
    <property type="entry name" value="NERD"/>
    <property type="match status" value="1"/>
</dbReference>
<proteinExistence type="predicted"/>
<evidence type="ECO:0000313" key="3">
    <source>
        <dbReference type="Proteomes" id="UP000251002"/>
    </source>
</evidence>
<dbReference type="InterPro" id="IPR011528">
    <property type="entry name" value="NERD"/>
</dbReference>
<dbReference type="EMBL" id="QLZR01000001">
    <property type="protein sequence ID" value="RAZ80752.1"/>
    <property type="molecule type" value="Genomic_DNA"/>
</dbReference>
<dbReference type="AlphaFoldDB" id="A0A365L5R5"/>
<protein>
    <submittedName>
        <fullName evidence="2">NERD domain-containing protein</fullName>
    </submittedName>
</protein>
<evidence type="ECO:0000259" key="1">
    <source>
        <dbReference type="PROSITE" id="PS50965"/>
    </source>
</evidence>
<evidence type="ECO:0000313" key="2">
    <source>
        <dbReference type="EMBL" id="RAZ80752.1"/>
    </source>
</evidence>